<feature type="transmembrane region" description="Helical" evidence="7">
    <location>
        <begin position="435"/>
        <end position="459"/>
    </location>
</feature>
<keyword evidence="3 7" id="KW-0812">Transmembrane</keyword>
<dbReference type="GO" id="GO:0016020">
    <property type="term" value="C:membrane"/>
    <property type="evidence" value="ECO:0007669"/>
    <property type="project" value="UniProtKB-SubCell"/>
</dbReference>
<comment type="caution">
    <text evidence="8">The sequence shown here is derived from an EMBL/GenBank/DDBJ whole genome shotgun (WGS) entry which is preliminary data.</text>
</comment>
<accession>A0A7Y9ARA9</accession>
<evidence type="ECO:0000256" key="1">
    <source>
        <dbReference type="ARBA" id="ARBA00004141"/>
    </source>
</evidence>
<reference evidence="8 9" key="1">
    <citation type="submission" date="2020-07" db="EMBL/GenBank/DDBJ databases">
        <title>Sequencing the genomes of 1000 actinobacteria strains.</title>
        <authorList>
            <person name="Klenk H.-P."/>
        </authorList>
    </citation>
    <scope>NUCLEOTIDE SEQUENCE [LARGE SCALE GENOMIC DNA]</scope>
    <source>
        <strain evidence="8 9">DSM 7487</strain>
    </source>
</reference>
<evidence type="ECO:0000313" key="9">
    <source>
        <dbReference type="Proteomes" id="UP000521922"/>
    </source>
</evidence>
<dbReference type="Pfam" id="PF13520">
    <property type="entry name" value="AA_permease_2"/>
    <property type="match status" value="1"/>
</dbReference>
<evidence type="ECO:0000256" key="5">
    <source>
        <dbReference type="ARBA" id="ARBA00023136"/>
    </source>
</evidence>
<feature type="transmembrane region" description="Helical" evidence="7">
    <location>
        <begin position="186"/>
        <end position="204"/>
    </location>
</feature>
<feature type="transmembrane region" description="Helical" evidence="7">
    <location>
        <begin position="152"/>
        <end position="174"/>
    </location>
</feature>
<feature type="transmembrane region" description="Helical" evidence="7">
    <location>
        <begin position="65"/>
        <end position="84"/>
    </location>
</feature>
<dbReference type="AlphaFoldDB" id="A0A7Y9ARA9"/>
<feature type="transmembrane region" description="Helical" evidence="7">
    <location>
        <begin position="32"/>
        <end position="53"/>
    </location>
</feature>
<dbReference type="InterPro" id="IPR002293">
    <property type="entry name" value="AA/rel_permease1"/>
</dbReference>
<feature type="transmembrane region" description="Helical" evidence="7">
    <location>
        <begin position="105"/>
        <end position="132"/>
    </location>
</feature>
<feature type="region of interest" description="Disordered" evidence="6">
    <location>
        <begin position="516"/>
        <end position="539"/>
    </location>
</feature>
<sequence length="539" mass="57151">MEPRGGTAAVEESHGLDEYGYKPGLERSIGSFASFAAGVSYISILTGTFQLFYFGYGTAGPRYLWSWPAVFVGQLMVALCFAELSSRYSVAGSLYNWTKRLASPTVAWVAGWTMLVASIVTLAAVVLAVQLTLPQLWAGFQLFGDGTDATDYALNAVVLGTVVVVLTTLVNAFGVKLMSRINSVGVFVELIAAVVIVVLLAVHVTRGPGVVLEDRGVGVDHSGGYLGAFLVAALASGYVMYGFDTASSLGEETKDPRRTAPRAVLRAVVASFVLGGLILLLGLMAVPDLDDPLLASSTGGLQHLVLSTVGSGFGKPFLVCVVVAVLVCSLAVHTATIRMMFAMARDNNLPAGAKLARISPRHRTPVVPAVVVGVLAIVILVVNVGQPQIFLVLTSLAVGMIYLAYLLVTVPLLVARLRGRWPTPMPDGSSAPFTLGRWGLPVNVLAVLWGVGMMVNLLWPRAEVYNPAAPFHWYLKWGALLFIAVVVGGGTVYYRLRLRHRSGVLADHASTLDVDRAAGQPPARGLSTIAGPREKEGPR</sequence>
<evidence type="ECO:0000256" key="2">
    <source>
        <dbReference type="ARBA" id="ARBA00022448"/>
    </source>
</evidence>
<dbReference type="Proteomes" id="UP000521922">
    <property type="component" value="Unassembled WGS sequence"/>
</dbReference>
<evidence type="ECO:0000256" key="3">
    <source>
        <dbReference type="ARBA" id="ARBA00022692"/>
    </source>
</evidence>
<evidence type="ECO:0000256" key="7">
    <source>
        <dbReference type="SAM" id="Phobius"/>
    </source>
</evidence>
<feature type="transmembrane region" description="Helical" evidence="7">
    <location>
        <begin position="471"/>
        <end position="494"/>
    </location>
</feature>
<dbReference type="PANTHER" id="PTHR45649:SF26">
    <property type="entry name" value="OS04G0435100 PROTEIN"/>
    <property type="match status" value="1"/>
</dbReference>
<keyword evidence="9" id="KW-1185">Reference proteome</keyword>
<dbReference type="RefSeq" id="WP_179748266.1">
    <property type="nucleotide sequence ID" value="NZ_BAAAGN010000002.1"/>
</dbReference>
<dbReference type="EMBL" id="JACCBB010000001">
    <property type="protein sequence ID" value="NYD20553.1"/>
    <property type="molecule type" value="Genomic_DNA"/>
</dbReference>
<organism evidence="8 9">
    <name type="scientific">Kineococcus aurantiacus</name>
    <dbReference type="NCBI Taxonomy" id="37633"/>
    <lineage>
        <taxon>Bacteria</taxon>
        <taxon>Bacillati</taxon>
        <taxon>Actinomycetota</taxon>
        <taxon>Actinomycetes</taxon>
        <taxon>Kineosporiales</taxon>
        <taxon>Kineosporiaceae</taxon>
        <taxon>Kineococcus</taxon>
    </lineage>
</organism>
<keyword evidence="4 7" id="KW-1133">Transmembrane helix</keyword>
<evidence type="ECO:0000313" key="8">
    <source>
        <dbReference type="EMBL" id="NYD20553.1"/>
    </source>
</evidence>
<dbReference type="Gene3D" id="1.20.1740.10">
    <property type="entry name" value="Amino acid/polyamine transporter I"/>
    <property type="match status" value="1"/>
</dbReference>
<dbReference type="PIRSF" id="PIRSF006060">
    <property type="entry name" value="AA_transporter"/>
    <property type="match status" value="1"/>
</dbReference>
<proteinExistence type="predicted"/>
<evidence type="ECO:0000256" key="6">
    <source>
        <dbReference type="SAM" id="MobiDB-lite"/>
    </source>
</evidence>
<keyword evidence="5 7" id="KW-0472">Membrane</keyword>
<protein>
    <submittedName>
        <fullName evidence="8">Urea carboxylase system permease</fullName>
    </submittedName>
</protein>
<evidence type="ECO:0000256" key="4">
    <source>
        <dbReference type="ARBA" id="ARBA00022989"/>
    </source>
</evidence>
<feature type="transmembrane region" description="Helical" evidence="7">
    <location>
        <begin position="390"/>
        <end position="414"/>
    </location>
</feature>
<keyword evidence="2" id="KW-0813">Transport</keyword>
<feature type="transmembrane region" description="Helical" evidence="7">
    <location>
        <begin position="224"/>
        <end position="243"/>
    </location>
</feature>
<name>A0A7Y9ARA9_9ACTN</name>
<dbReference type="GO" id="GO:0022857">
    <property type="term" value="F:transmembrane transporter activity"/>
    <property type="evidence" value="ECO:0007669"/>
    <property type="project" value="InterPro"/>
</dbReference>
<feature type="transmembrane region" description="Helical" evidence="7">
    <location>
        <begin position="316"/>
        <end position="335"/>
    </location>
</feature>
<feature type="transmembrane region" description="Helical" evidence="7">
    <location>
        <begin position="366"/>
        <end position="384"/>
    </location>
</feature>
<comment type="subcellular location">
    <subcellularLocation>
        <location evidence="1">Membrane</location>
        <topology evidence="1">Multi-pass membrane protein</topology>
    </subcellularLocation>
</comment>
<dbReference type="PANTHER" id="PTHR45649">
    <property type="entry name" value="AMINO-ACID PERMEASE BAT1"/>
    <property type="match status" value="1"/>
</dbReference>
<gene>
    <name evidence="8" type="ORF">BJ968_000093</name>
</gene>
<feature type="transmembrane region" description="Helical" evidence="7">
    <location>
        <begin position="264"/>
        <end position="286"/>
    </location>
</feature>